<dbReference type="Proteomes" id="UP000095282">
    <property type="component" value="Unplaced"/>
</dbReference>
<dbReference type="WBParaSite" id="Csp11.Scaffold630.g20780.t1">
    <property type="protein sequence ID" value="Csp11.Scaffold630.g20780.t1"/>
    <property type="gene ID" value="Csp11.Scaffold630.g20780"/>
</dbReference>
<evidence type="ECO:0000313" key="2">
    <source>
        <dbReference type="WBParaSite" id="Csp11.Scaffold630.g20780.t1"/>
    </source>
</evidence>
<organism evidence="1 2">
    <name type="scientific">Caenorhabditis tropicalis</name>
    <dbReference type="NCBI Taxonomy" id="1561998"/>
    <lineage>
        <taxon>Eukaryota</taxon>
        <taxon>Metazoa</taxon>
        <taxon>Ecdysozoa</taxon>
        <taxon>Nematoda</taxon>
        <taxon>Chromadorea</taxon>
        <taxon>Rhabditida</taxon>
        <taxon>Rhabditina</taxon>
        <taxon>Rhabditomorpha</taxon>
        <taxon>Rhabditoidea</taxon>
        <taxon>Rhabditidae</taxon>
        <taxon>Peloderinae</taxon>
        <taxon>Caenorhabditis</taxon>
    </lineage>
</organism>
<proteinExistence type="predicted"/>
<reference evidence="2" key="1">
    <citation type="submission" date="2016-11" db="UniProtKB">
        <authorList>
            <consortium name="WormBaseParasite"/>
        </authorList>
    </citation>
    <scope>IDENTIFICATION</scope>
</reference>
<evidence type="ECO:0000313" key="1">
    <source>
        <dbReference type="Proteomes" id="UP000095282"/>
    </source>
</evidence>
<sequence length="120" mass="13359">MDAQINIPKAAVDTGRTLLCQMTTRAIGTGKTQNTVGGTDSQRNLDQRTADTVYGQKMTPKYLKKPNNRKDPVTGAEGYCSWSCLFDLSRMWFSCVTALSSAIYSIFCSETLFFDEHEVL</sequence>
<dbReference type="AlphaFoldDB" id="A0A1I7UZ30"/>
<accession>A0A1I7UZ30</accession>
<protein>
    <submittedName>
        <fullName evidence="2">Uncharacterized protein</fullName>
    </submittedName>
</protein>
<name>A0A1I7UZ30_9PELO</name>
<keyword evidence="1" id="KW-1185">Reference proteome</keyword>